<feature type="transmembrane region" description="Helical" evidence="1">
    <location>
        <begin position="229"/>
        <end position="251"/>
    </location>
</feature>
<feature type="transmembrane region" description="Helical" evidence="1">
    <location>
        <begin position="419"/>
        <end position="441"/>
    </location>
</feature>
<feature type="transmembrane region" description="Helical" evidence="1">
    <location>
        <begin position="178"/>
        <end position="195"/>
    </location>
</feature>
<evidence type="ECO:0000313" key="2">
    <source>
        <dbReference type="EMBL" id="KUK76195.1"/>
    </source>
</evidence>
<gene>
    <name evidence="2" type="ORF">XD93_1057</name>
</gene>
<comment type="caution">
    <text evidence="2">The sequence shown here is derived from an EMBL/GenBank/DDBJ whole genome shotgun (WGS) entry which is preliminary data.</text>
</comment>
<keyword evidence="1 2" id="KW-0812">Transmembrane</keyword>
<sequence length="683" mass="79287">MKTFLKRNWGKILLLLLLLTISILSFKTGYSYLSNDNYSPDLNPILTIKRSLQSPAWRGYRVLGFASESEQADIFRSILYYILDIFLPTWSLSQIFALLSFFVGSWFTALLTSNLVKKSKISRYSELAFLLSGVFYVSTLWTVWVYYQNMFPYITQFGFLPLLLWSIFEVVREFNWKNILVLFISSILFTSTFVIATLFVVDILVIIFLTILFAILFSKSKKEIVKKSIFTILIFISTQLFWILPFVHYTANVSGDIVDSYVNRSITSSVIDLESQEQNALNSAKLFTRTILEEDDNGEYIFDRADEYASYDFFNVVGMIPAFLTVILLIFSIVKKKWIYTVLSIVTFLTWFIIKNVNPPLGSIFVFLQNNIPLFKQVFRWASSKTGNIYLLLLSICAPIGFIYLLDFLGLFLKKPMKIVLYSISTLVIFLLTLFYAQYLFTGDLFPKRALIQIPNEYFQVKQYIEENRQEEERILYLPPANNNYFRTYDWGFWGSNFISYIIPNPIMDLSSAIGSKYGEKAMLDIQQAFRAKDEEKLNKIIAKYEIEYILVDLSLDEEGFTYSWDWGEVDRFWNNFELAYSTDNLYLYKTDTSTTEVLIESNSEDIGTFSFFDYSESPKISLNPEVYSNWDSKKGYLIAESEYLGDDILVSNVISESEIGKFPTLVNITDSSIYLYPALPTL</sequence>
<protein>
    <submittedName>
        <fullName evidence="2">Transmembrane(S)protein</fullName>
    </submittedName>
</protein>
<organism evidence="2 3">
    <name type="scientific">candidate division WS6 bacterium 34_10</name>
    <dbReference type="NCBI Taxonomy" id="1641389"/>
    <lineage>
        <taxon>Bacteria</taxon>
        <taxon>Candidatus Dojkabacteria</taxon>
    </lineage>
</organism>
<feature type="transmembrane region" description="Helical" evidence="1">
    <location>
        <begin position="95"/>
        <end position="116"/>
    </location>
</feature>
<feature type="transmembrane region" description="Helical" evidence="1">
    <location>
        <begin position="128"/>
        <end position="147"/>
    </location>
</feature>
<evidence type="ECO:0000313" key="3">
    <source>
        <dbReference type="Proteomes" id="UP000053904"/>
    </source>
</evidence>
<dbReference type="Proteomes" id="UP000053904">
    <property type="component" value="Unassembled WGS sequence"/>
</dbReference>
<accession>A0A124FWW6</accession>
<feature type="transmembrane region" description="Helical" evidence="1">
    <location>
        <begin position="313"/>
        <end position="331"/>
    </location>
</feature>
<feature type="transmembrane region" description="Helical" evidence="1">
    <location>
        <begin position="153"/>
        <end position="171"/>
    </location>
</feature>
<keyword evidence="1" id="KW-0472">Membrane</keyword>
<keyword evidence="1" id="KW-1133">Transmembrane helix</keyword>
<evidence type="ECO:0000256" key="1">
    <source>
        <dbReference type="SAM" id="Phobius"/>
    </source>
</evidence>
<dbReference type="EMBL" id="LGGO01000190">
    <property type="protein sequence ID" value="KUK76195.1"/>
    <property type="molecule type" value="Genomic_DNA"/>
</dbReference>
<proteinExistence type="predicted"/>
<dbReference type="AlphaFoldDB" id="A0A124FWW6"/>
<feature type="transmembrane region" description="Helical" evidence="1">
    <location>
        <begin position="389"/>
        <end position="412"/>
    </location>
</feature>
<feature type="transmembrane region" description="Helical" evidence="1">
    <location>
        <begin position="12"/>
        <end position="33"/>
    </location>
</feature>
<feature type="transmembrane region" description="Helical" evidence="1">
    <location>
        <begin position="338"/>
        <end position="354"/>
    </location>
</feature>
<feature type="transmembrane region" description="Helical" evidence="1">
    <location>
        <begin position="201"/>
        <end position="217"/>
    </location>
</feature>
<name>A0A124FWW6_9BACT</name>
<reference evidence="3" key="1">
    <citation type="journal article" date="2015" name="MBio">
        <title>Genome-Resolved Metagenomic Analysis Reveals Roles for Candidate Phyla and Other Microbial Community Members in Biogeochemical Transformations in Oil Reservoirs.</title>
        <authorList>
            <person name="Hu P."/>
            <person name="Tom L."/>
            <person name="Singh A."/>
            <person name="Thomas B.C."/>
            <person name="Baker B.J."/>
            <person name="Piceno Y.M."/>
            <person name="Andersen G.L."/>
            <person name="Banfield J.F."/>
        </authorList>
    </citation>
    <scope>NUCLEOTIDE SEQUENCE [LARGE SCALE GENOMIC DNA]</scope>
</reference>
<feature type="non-terminal residue" evidence="2">
    <location>
        <position position="683"/>
    </location>
</feature>